<dbReference type="PANTHER" id="PTHR13847">
    <property type="entry name" value="SARCOSINE DEHYDROGENASE-RELATED"/>
    <property type="match status" value="1"/>
</dbReference>
<name>A0A1Y5RRH0_9RHOB</name>
<gene>
    <name evidence="3" type="primary">puuB_2</name>
    <name evidence="3" type="ORF">PEL8287_01068</name>
</gene>
<organism evidence="3 4">
    <name type="scientific">Roseovarius litorisediminis</name>
    <dbReference type="NCBI Taxonomy" id="1312363"/>
    <lineage>
        <taxon>Bacteria</taxon>
        <taxon>Pseudomonadati</taxon>
        <taxon>Pseudomonadota</taxon>
        <taxon>Alphaproteobacteria</taxon>
        <taxon>Rhodobacterales</taxon>
        <taxon>Roseobacteraceae</taxon>
        <taxon>Roseovarius</taxon>
    </lineage>
</organism>
<reference evidence="3 4" key="1">
    <citation type="submission" date="2017-03" db="EMBL/GenBank/DDBJ databases">
        <authorList>
            <person name="Afonso C.L."/>
            <person name="Miller P.J."/>
            <person name="Scott M.A."/>
            <person name="Spackman E."/>
            <person name="Goraichik I."/>
            <person name="Dimitrov K.M."/>
            <person name="Suarez D.L."/>
            <person name="Swayne D.E."/>
        </authorList>
    </citation>
    <scope>NUCLEOTIDE SEQUENCE [LARGE SCALE GENOMIC DNA]</scope>
    <source>
        <strain evidence="3 4">CECT 8287</strain>
    </source>
</reference>
<dbReference type="Gene3D" id="3.30.9.10">
    <property type="entry name" value="D-Amino Acid Oxidase, subunit A, domain 2"/>
    <property type="match status" value="1"/>
</dbReference>
<evidence type="ECO:0000256" key="1">
    <source>
        <dbReference type="ARBA" id="ARBA00023002"/>
    </source>
</evidence>
<dbReference type="EC" id="1.4.3.-" evidence="3"/>
<dbReference type="Proteomes" id="UP000193827">
    <property type="component" value="Unassembled WGS sequence"/>
</dbReference>
<dbReference type="Pfam" id="PF01266">
    <property type="entry name" value="DAO"/>
    <property type="match status" value="1"/>
</dbReference>
<dbReference type="InterPro" id="IPR006076">
    <property type="entry name" value="FAD-dep_OxRdtase"/>
</dbReference>
<accession>A0A1Y5RRH0</accession>
<sequence length="443" mass="47979">MKVTRLPVDTGPAAWNRILPPQEPAKVLEENITADWLVIGGGFAGLAAARRLSQLHPGDRIVLLEAKRIAEGPAGRNTGFMIDLPHHLTSEGYGGQMEKDRAEAAANRAGIAFAAEMAAEFGLSREAFNPSGKINAAATERGHKHNLDYAQHLSNLNEAHQLLDAKQMHEMTGTTYYQSGLFTPGAVMIQPALFVRGIARSLKANHISIFENCPVTQLTRNGEWTARTPGGHVSAPKVILGVNGHANSFGKFKGRLMHIHLYGSMTRALTPEECRKLGGADRWGVTPADPMGSTVRRISGTGGDRIIVRNRFTYDPTMQVSEGRVARMAQDHSKGFAARFPMLDGVRMEYRWGGRLCLSRNNVPALGEVDEGLYSACCQNGLGTAKGTLHGMLMADLASGNGSDLLDQVMDQPRPSRLPPNPFAYIGANAALRWSEIKAGKEI</sequence>
<protein>
    <submittedName>
        <fullName evidence="3">Gamma-glutamylputrescine oxidoreductase</fullName>
        <ecNumber evidence="3">1.4.3.-</ecNumber>
    </submittedName>
</protein>
<dbReference type="PANTHER" id="PTHR13847:SF281">
    <property type="entry name" value="FAD DEPENDENT OXIDOREDUCTASE DOMAIN-CONTAINING PROTEIN"/>
    <property type="match status" value="1"/>
</dbReference>
<dbReference type="AlphaFoldDB" id="A0A1Y5RRH0"/>
<evidence type="ECO:0000259" key="2">
    <source>
        <dbReference type="Pfam" id="PF01266"/>
    </source>
</evidence>
<dbReference type="Gene3D" id="3.50.50.60">
    <property type="entry name" value="FAD/NAD(P)-binding domain"/>
    <property type="match status" value="1"/>
</dbReference>
<feature type="domain" description="FAD dependent oxidoreductase" evidence="2">
    <location>
        <begin position="35"/>
        <end position="397"/>
    </location>
</feature>
<evidence type="ECO:0000313" key="4">
    <source>
        <dbReference type="Proteomes" id="UP000193827"/>
    </source>
</evidence>
<dbReference type="OrthoDB" id="311718at2"/>
<dbReference type="GO" id="GO:0016491">
    <property type="term" value="F:oxidoreductase activity"/>
    <property type="evidence" value="ECO:0007669"/>
    <property type="project" value="UniProtKB-KW"/>
</dbReference>
<dbReference type="EMBL" id="FWFL01000002">
    <property type="protein sequence ID" value="SLN23718.1"/>
    <property type="molecule type" value="Genomic_DNA"/>
</dbReference>
<dbReference type="RefSeq" id="WP_085891297.1">
    <property type="nucleotide sequence ID" value="NZ_FWFL01000002.1"/>
</dbReference>
<dbReference type="SUPFAM" id="SSF51905">
    <property type="entry name" value="FAD/NAD(P)-binding domain"/>
    <property type="match status" value="1"/>
</dbReference>
<keyword evidence="1 3" id="KW-0560">Oxidoreductase</keyword>
<evidence type="ECO:0000313" key="3">
    <source>
        <dbReference type="EMBL" id="SLN23718.1"/>
    </source>
</evidence>
<dbReference type="GO" id="GO:0005737">
    <property type="term" value="C:cytoplasm"/>
    <property type="evidence" value="ECO:0007669"/>
    <property type="project" value="TreeGrafter"/>
</dbReference>
<dbReference type="InterPro" id="IPR036188">
    <property type="entry name" value="FAD/NAD-bd_sf"/>
</dbReference>
<keyword evidence="4" id="KW-1185">Reference proteome</keyword>
<proteinExistence type="predicted"/>